<comment type="caution">
    <text evidence="2">The sequence shown here is derived from an EMBL/GenBank/DDBJ whole genome shotgun (WGS) entry which is preliminary data.</text>
</comment>
<accession>K2BWX1</accession>
<proteinExistence type="predicted"/>
<protein>
    <submittedName>
        <fullName evidence="2">Uncharacterized protein</fullName>
    </submittedName>
</protein>
<name>K2BWX1_9BACT</name>
<feature type="transmembrane region" description="Helical" evidence="1">
    <location>
        <begin position="15"/>
        <end position="32"/>
    </location>
</feature>
<organism evidence="2">
    <name type="scientific">uncultured bacterium</name>
    <name type="common">gcode 4</name>
    <dbReference type="NCBI Taxonomy" id="1234023"/>
    <lineage>
        <taxon>Bacteria</taxon>
        <taxon>environmental samples</taxon>
    </lineage>
</organism>
<keyword evidence="1" id="KW-0472">Membrane</keyword>
<keyword evidence="1" id="KW-0812">Transmembrane</keyword>
<dbReference type="EMBL" id="AMFJ01021612">
    <property type="protein sequence ID" value="EKD66649.1"/>
    <property type="molecule type" value="Genomic_DNA"/>
</dbReference>
<dbReference type="AlphaFoldDB" id="K2BWX1"/>
<evidence type="ECO:0000256" key="1">
    <source>
        <dbReference type="SAM" id="Phobius"/>
    </source>
</evidence>
<evidence type="ECO:0000313" key="2">
    <source>
        <dbReference type="EMBL" id="EKD66649.1"/>
    </source>
</evidence>
<keyword evidence="1" id="KW-1133">Transmembrane helix</keyword>
<sequence length="183" mass="21160">METNSMLYENNKKSMYASILLIIAVIVAFFFTKNLYFANIEATTNLELSNTQSSELKTKLDELTTIKENIAKDEKTKKDIAWFGSSFREDKIIDSIFGSKDGIAINDVSIDKWSKLPNWLMMWNISINIEANKLDLLNKYLKYLSSNENNIKYVIKNVAFPFDSRTDLPVSASINLWMYYFAK</sequence>
<gene>
    <name evidence="2" type="ORF">ACD_49C00026G0024</name>
</gene>
<reference evidence="2" key="1">
    <citation type="journal article" date="2012" name="Science">
        <title>Fermentation, hydrogen, and sulfur metabolism in multiple uncultivated bacterial phyla.</title>
        <authorList>
            <person name="Wrighton K.C."/>
            <person name="Thomas B.C."/>
            <person name="Sharon I."/>
            <person name="Miller C.S."/>
            <person name="Castelle C.J."/>
            <person name="VerBerkmoes N.C."/>
            <person name="Wilkins M.J."/>
            <person name="Hettich R.L."/>
            <person name="Lipton M.S."/>
            <person name="Williams K.H."/>
            <person name="Long P.E."/>
            <person name="Banfield J.F."/>
        </authorList>
    </citation>
    <scope>NUCLEOTIDE SEQUENCE [LARGE SCALE GENOMIC DNA]</scope>
</reference>